<protein>
    <submittedName>
        <fullName evidence="5">IS1182 family transposase</fullName>
    </submittedName>
</protein>
<dbReference type="Pfam" id="PF01609">
    <property type="entry name" value="DDE_Tnp_1"/>
    <property type="match status" value="1"/>
</dbReference>
<evidence type="ECO:0000313" key="6">
    <source>
        <dbReference type="Proteomes" id="UP001175780"/>
    </source>
</evidence>
<feature type="domain" description="Transposase InsH N-terminal" evidence="4">
    <location>
        <begin position="18"/>
        <end position="109"/>
    </location>
</feature>
<feature type="domain" description="Transposase IS4-like" evidence="3">
    <location>
        <begin position="276"/>
        <end position="443"/>
    </location>
</feature>
<dbReference type="RefSeq" id="WP_304457404.1">
    <property type="nucleotide sequence ID" value="NZ_JAUPID010000067.1"/>
</dbReference>
<feature type="coiled-coil region" evidence="1">
    <location>
        <begin position="158"/>
        <end position="214"/>
    </location>
</feature>
<proteinExistence type="predicted"/>
<comment type="caution">
    <text evidence="5">The sequence shown here is derived from an EMBL/GenBank/DDBJ whole genome shotgun (WGS) entry which is preliminary data.</text>
</comment>
<dbReference type="InterPro" id="IPR008490">
    <property type="entry name" value="Transposase_InsH_N"/>
</dbReference>
<dbReference type="NCBIfam" id="NF033551">
    <property type="entry name" value="transpos_IS1182"/>
    <property type="match status" value="1"/>
</dbReference>
<name>A0ABT8ZFR7_9GAMM</name>
<gene>
    <name evidence="5" type="ORF">Q5X34_18060</name>
</gene>
<keyword evidence="6" id="KW-1185">Reference proteome</keyword>
<dbReference type="Pfam" id="PF05598">
    <property type="entry name" value="DUF772"/>
    <property type="match status" value="1"/>
</dbReference>
<evidence type="ECO:0000313" key="5">
    <source>
        <dbReference type="EMBL" id="MDO7363556.1"/>
    </source>
</evidence>
<organism evidence="5 6">
    <name type="scientific">Acinetobacter geminorum</name>
    <dbReference type="NCBI Taxonomy" id="2730922"/>
    <lineage>
        <taxon>Bacteria</taxon>
        <taxon>Pseudomonadati</taxon>
        <taxon>Pseudomonadota</taxon>
        <taxon>Gammaproteobacteria</taxon>
        <taxon>Moraxellales</taxon>
        <taxon>Moraxellaceae</taxon>
        <taxon>Acinetobacter</taxon>
    </lineage>
</organism>
<dbReference type="PANTHER" id="PTHR33408:SF4">
    <property type="entry name" value="TRANSPOSASE DDE DOMAIN-CONTAINING PROTEIN"/>
    <property type="match status" value="1"/>
</dbReference>
<dbReference type="Proteomes" id="UP001175780">
    <property type="component" value="Unassembled WGS sequence"/>
</dbReference>
<evidence type="ECO:0000256" key="2">
    <source>
        <dbReference type="SAM" id="MobiDB-lite"/>
    </source>
</evidence>
<reference evidence="5" key="1">
    <citation type="submission" date="2023-07" db="EMBL/GenBank/DDBJ databases">
        <title>Whole genome sequencing of environmental Acinetobacter calcoaceticus-baumannii complex from non-hospital environment.</title>
        <authorList>
            <person name="Wee S.K."/>
            <person name="Khoo E.Z.Y."/>
            <person name="Mohammad T.A.-H."/>
            <person name="Tan S.E.K."/>
            <person name="Yap E.P.H."/>
        </authorList>
    </citation>
    <scope>NUCLEOTIDE SEQUENCE</scope>
    <source>
        <strain evidence="5">PUMA0118</strain>
    </source>
</reference>
<evidence type="ECO:0000256" key="1">
    <source>
        <dbReference type="SAM" id="Coils"/>
    </source>
</evidence>
<evidence type="ECO:0000259" key="3">
    <source>
        <dbReference type="Pfam" id="PF01609"/>
    </source>
</evidence>
<dbReference type="InterPro" id="IPR047629">
    <property type="entry name" value="IS1182_transpos"/>
</dbReference>
<sequence length="457" mass="49943">MSRFRCVDRHTAYLLPPSVDEWLPQDHLARFIVEVVDGLDLRTMVSAYGGRGSAAYHPSLLLSLLIYGYATGVFSSRQIERATYDSVAFRFIAAGSHPDHDTLATFRRRFLDELAGLFVQVLEVAQEMKLLTLGTISLDGTKIKANASRHSALSHGHIEKLEAQLQAEVQELLALAEQADQANVPDGVSLPAEIQRREERLKAMAEAKAKIEARATARFEREQAAYQAKLAAREERQKTTGKTPGGRPPKPPTAGPKAQDQINLTDEESRIMPVSGGGFEQAYNAQAAVDTESMLVVAPAVTQACNDKEQVKPILAQLAALPESLGTADTLLADTGYFSATNVAACEQAGVDPHIAVKRERHHPSPLERFTEPMPLAEGSSPVARMAHKLQTPAGRATYALRKQTVEPVFGIIKAVLGFRQFSLRGLTKVSGEWTLVCLAWNLKRLAVLRPKSALRT</sequence>
<evidence type="ECO:0000259" key="4">
    <source>
        <dbReference type="Pfam" id="PF05598"/>
    </source>
</evidence>
<dbReference type="EMBL" id="JAUPID010000067">
    <property type="protein sequence ID" value="MDO7363556.1"/>
    <property type="molecule type" value="Genomic_DNA"/>
</dbReference>
<feature type="region of interest" description="Disordered" evidence="2">
    <location>
        <begin position="226"/>
        <end position="260"/>
    </location>
</feature>
<keyword evidence="1" id="KW-0175">Coiled coil</keyword>
<accession>A0ABT8ZFR7</accession>
<dbReference type="PANTHER" id="PTHR33408">
    <property type="entry name" value="TRANSPOSASE"/>
    <property type="match status" value="1"/>
</dbReference>
<dbReference type="InterPro" id="IPR002559">
    <property type="entry name" value="Transposase_11"/>
</dbReference>